<dbReference type="Proteomes" id="UP000004226">
    <property type="component" value="Unassembled WGS sequence"/>
</dbReference>
<protein>
    <submittedName>
        <fullName evidence="1">Uncharacterized protein</fullName>
    </submittedName>
</protein>
<keyword evidence="2" id="KW-1185">Reference proteome</keyword>
<reference evidence="1 2" key="1">
    <citation type="submission" date="2009-10" db="EMBL/GenBank/DDBJ databases">
        <authorList>
            <person name="Harkins D.M."/>
            <person name="Madupu R."/>
            <person name="Durkin A.S."/>
            <person name="Torralba M."/>
            <person name="Methe B."/>
            <person name="Sutton G.G."/>
            <person name="Strausberg R.L."/>
            <person name="Nelson K.E."/>
        </authorList>
    </citation>
    <scope>NUCLEOTIDE SEQUENCE [LARGE SCALE GENOMIC DNA]</scope>
    <source>
        <strain evidence="1 2">F0264</strain>
    </source>
</reference>
<organism evidence="1 2">
    <name type="scientific">Pseudoleptotrichia goodfellowii F0264</name>
    <dbReference type="NCBI Taxonomy" id="596323"/>
    <lineage>
        <taxon>Bacteria</taxon>
        <taxon>Fusobacteriati</taxon>
        <taxon>Fusobacteriota</taxon>
        <taxon>Fusobacteriia</taxon>
        <taxon>Fusobacteriales</taxon>
        <taxon>Leptotrichiaceae</taxon>
        <taxon>Pseudoleptotrichia</taxon>
    </lineage>
</organism>
<evidence type="ECO:0000313" key="1">
    <source>
        <dbReference type="EMBL" id="EEY35070.1"/>
    </source>
</evidence>
<proteinExistence type="predicted"/>
<accession>D0GLJ3</accession>
<sequence>MKLVLSMKEACDFLQLNERTVKSGLITGTLNIGSAVVTKIVNKKEKYKYHIPTRRAEAYMGISYDDFLKMRQQNENEKS</sequence>
<gene>
    <name evidence="1" type="ORF">HMPREF0554_0899</name>
</gene>
<dbReference type="RefSeq" id="WP_006807338.1">
    <property type="nucleotide sequence ID" value="NZ_ADAD01000117.1"/>
</dbReference>
<evidence type="ECO:0000313" key="2">
    <source>
        <dbReference type="Proteomes" id="UP000004226"/>
    </source>
</evidence>
<dbReference type="AlphaFoldDB" id="D0GLJ3"/>
<comment type="caution">
    <text evidence="1">The sequence shown here is derived from an EMBL/GenBank/DDBJ whole genome shotgun (WGS) entry which is preliminary data.</text>
</comment>
<dbReference type="EMBL" id="ADAD01000117">
    <property type="protein sequence ID" value="EEY35070.1"/>
    <property type="molecule type" value="Genomic_DNA"/>
</dbReference>
<name>D0GLJ3_9FUSO</name>